<evidence type="ECO:0000313" key="2">
    <source>
        <dbReference type="EMBL" id="APC41238.1"/>
    </source>
</evidence>
<keyword evidence="1" id="KW-1133">Transmembrane helix</keyword>
<proteinExistence type="predicted"/>
<keyword evidence="1" id="KW-0812">Transmembrane</keyword>
<protein>
    <submittedName>
        <fullName evidence="2">Uncharacterized protein</fullName>
    </submittedName>
</protein>
<dbReference type="EMBL" id="CP015756">
    <property type="protein sequence ID" value="APC41238.1"/>
    <property type="molecule type" value="Genomic_DNA"/>
</dbReference>
<evidence type="ECO:0000256" key="1">
    <source>
        <dbReference type="SAM" id="Phobius"/>
    </source>
</evidence>
<dbReference type="OrthoDB" id="1655516at2"/>
<feature type="transmembrane region" description="Helical" evidence="1">
    <location>
        <begin position="20"/>
        <end position="38"/>
    </location>
</feature>
<reference evidence="3" key="1">
    <citation type="journal article" date="2016" name="Front. Microbiol.">
        <title>Complete Genome Sequence of Clostridium estertheticum DSM 8809, a Microbe Identified in Spoiled Vacuum Packed Beef.</title>
        <authorList>
            <person name="Yu Z."/>
            <person name="Gunn L."/>
            <person name="Brennan E."/>
            <person name="Reid R."/>
            <person name="Wall P.G."/>
            <person name="Gaora O.P."/>
            <person name="Hurley D."/>
            <person name="Bolton D."/>
            <person name="Fanning S."/>
        </authorList>
    </citation>
    <scope>NUCLEOTIDE SEQUENCE [LARGE SCALE GENOMIC DNA]</scope>
    <source>
        <strain evidence="3">DSM 8809</strain>
    </source>
</reference>
<name>A0A1J0GK38_9CLOT</name>
<dbReference type="RefSeq" id="WP_071613533.1">
    <property type="nucleotide sequence ID" value="NZ_CP015756.1"/>
</dbReference>
<gene>
    <name evidence="2" type="ORF">A7L45_14710</name>
</gene>
<dbReference type="STRING" id="1552.A7L45_14710"/>
<dbReference type="KEGG" id="ceu:A7L45_14710"/>
<dbReference type="AlphaFoldDB" id="A0A1J0GK38"/>
<keyword evidence="1" id="KW-0472">Membrane</keyword>
<accession>A0A1J0GK38</accession>
<organism evidence="2 3">
    <name type="scientific">Clostridium estertheticum subsp. estertheticum</name>
    <dbReference type="NCBI Taxonomy" id="1552"/>
    <lineage>
        <taxon>Bacteria</taxon>
        <taxon>Bacillati</taxon>
        <taxon>Bacillota</taxon>
        <taxon>Clostridia</taxon>
        <taxon>Eubacteriales</taxon>
        <taxon>Clostridiaceae</taxon>
        <taxon>Clostridium</taxon>
    </lineage>
</organism>
<dbReference type="Proteomes" id="UP000182569">
    <property type="component" value="Chromosome"/>
</dbReference>
<evidence type="ECO:0000313" key="3">
    <source>
        <dbReference type="Proteomes" id="UP000182569"/>
    </source>
</evidence>
<sequence length="133" mass="14887">MNIINLFKNKLDRILSKKSIIIFAVVVIPIMIGIAVIFSTKAPSKETIAFLSNNVQNTPVDSRYDVQVVHKKPTTADLVLGKYVAIVEEKNSGNYEVTTLKSEEDKKIIENFFKSGKIAKDYKGEDEIRALLA</sequence>
<keyword evidence="3" id="KW-1185">Reference proteome</keyword>